<keyword evidence="4" id="KW-0493">Microtubule</keyword>
<evidence type="ECO:0000259" key="13">
    <source>
        <dbReference type="Pfam" id="PF03028"/>
    </source>
</evidence>
<organism evidence="22 23">
    <name type="scientific">Rhodnius prolixus</name>
    <name type="common">Triatomid bug</name>
    <dbReference type="NCBI Taxonomy" id="13249"/>
    <lineage>
        <taxon>Eukaryota</taxon>
        <taxon>Metazoa</taxon>
        <taxon>Ecdysozoa</taxon>
        <taxon>Arthropoda</taxon>
        <taxon>Hexapoda</taxon>
        <taxon>Insecta</taxon>
        <taxon>Pterygota</taxon>
        <taxon>Neoptera</taxon>
        <taxon>Paraneoptera</taxon>
        <taxon>Hemiptera</taxon>
        <taxon>Heteroptera</taxon>
        <taxon>Panheteroptera</taxon>
        <taxon>Cimicomorpha</taxon>
        <taxon>Reduviidae</taxon>
        <taxon>Triatominae</taxon>
        <taxon>Rhodnius</taxon>
    </lineage>
</organism>
<keyword evidence="3" id="KW-0963">Cytoplasm</keyword>
<sequence length="4151" mass="483768">MDKYIEEANEFHDILVRCCPHPPRIKVFPFYTNRLYYLRFIASASYGIFKRITKVPEVANSSQTVLGEKWKNYNVQKAANLEYLYIQQFIKRYKNDFSDICSTKCLQIFHKPGESADTVVGYGAEDLNKAHPFWEEGGRDLLFDHDLKFVINFDSKYYDLMSEVNQLQSLGYTLPEEFENILPHMKSIVKKLQVMSLTLNKNDKLYESLPRHHVTLLKPYIMPLDVTLRYACKSFTWGRSWLASWMKSVDQRLMIINKKNRAITETKKEINKTFKELLDSNFKFPREIQLPQYKQWLDGNIISRFIIELEFVEGKMRTKPNMNLLHQLLANTLFGLVKCQSGLPRWLNYTAHPVPRVLKESCISFSINNRSPEWERPMCFNKITPIDNYYPEMGIFLTNETLSPRSLKNIENENINKHITKLSYKFSEAHLAKDYIGYTAFNTTWCNAWCDDLPQTDFDRILTVSDDEGSEDGQKLNGAEKTDYFASETCLSLKEFLSSSDKEKEEDTTEELGLNEMATLSAKAAQIPIKEPLYFEEISDAEKNITILCSVCYQSQKETEEIEKFQEQCEKVINHEVLSDVCEQFESEMKEITTDYQPFIKFDSSDETVYSFNFAKYLYDTGTRSKDVSLAYESTAPSEPYNLVDADIVNRSHVRAIWWQSVVDKSEVLIREVDLEELGLDQVSVCTEHNEKTTNLENMTHKLILLREETTQDRKTVEKLSILPNIKGSQDAGEPFAEGRNVIDRSLYRYSYDSHIITNKIIFNTILQIEKKYSIFIQNINRCQMKWTECLQVLLEQKARYERCKPTFAQSLGELEEIELSIKALYKFGTFMDVGCASFITSAEDVLKTKLVDMIVKFEQVCKDCEQRYYREGPGSIKEDLDEAIALQPIFIEQFTEIQASRRAITYAEAAFQIPEKDYSSLMAAYEECLSLPQLHEINVLIDNYERDFGDRRWRKVNVAEAESELVRIEDAMNELPETLQQHKVFQKNKEFLQNYNILLKQILNRRNEPWLTARHWKRIFNIADLLLKSDTQEVEAITLNELFHMRLYRFTAEVENIVEEAHLEYNLQNSLIDAAEYWSGVIFKLEDHFVDIIRPLEYTDEFSEQISKLKRGKIITNFEEIRTALDDYLTSFQAKRNYKYAVEHHAAMRGWQDVLSICMEVINKVEQIQKSWLLFEKVFYRGKYQENSILDLFNDIDDGYHQVMSEIYQAPHVIQQCQKIRKGVLMKQINKKLEEGLEIVHQFLEEKRDIYPRFYFISNEELLEILIAEHPSSIAPYISKMFSNIFRFNITEDSEGYIVIDGMISSENEFFRFSSFIDCSGPVEDWLSTVNIQMKSDMRIYIKECVYDLTYNEAPVGNVSWMHNNLGTPGILAYAVWFAVDVENAFSQQMELSRLSDSLKLQMDSLRTTLCSDINYEIRDKLVMYYLFFCQLRDITEMLLFEKVSSPIDFGWKRFLRYYWEGSIDSLILEQCAGVFPYGYEYMGLKKQFVATPVTNRIHFAMTQAISKNLGCCLVGQSGVGKTETIKELARIMGRFIFVCTCSESLNYEAIASKFKGCCMTGSWILFDNFSRLAQSVQNLITTEVQLIYKSLSGKIKTTYYIDKNFTFFLSSLTTQYATTKFNGILEKHYRMISYQSPNMKKICESLLYAHGFIFGGSLSSKFMSLFRIGALGIVGKHKTVFNLKELITLIKTAGSLKQRRPEMDEQAICVTAIKTIYLPKVDDDYLISEILLDLFPGVSSINVQDSELVNQIEFVLSEKHFVHVPSQVKKICELYSLLHMHHSAIVLGATCVGKSVMIDVLTTIEGEVDDHTRRVIVNPKAFSKDELFSIKLASNSEWIDGFITKALKHVNRNPAASTRYYVVLDGQMDPSWIDDFYTLVDDKKLITLPNSETIHLNANVAVLFESDTLEHVSPAVLSRIGILYIASSDLPYRTCWTKFIADRKDAAVLEKLYEKYIPSMVKFTCDVNAAQVNKGPLKFALHQCTQQVMIQLRELLSALLPPPKKFHSYQETEDTEELTEEEIEAHFVICIFYSFGSNLICDCQVVFDDFVKKLTGYSSYEDEDYNRAPFNTYPVQFPTFYDYYVDTTHKCWRPWKDLVKPYIHLSNVGVNELFVQLPTNVRTTWLLHLMKKVSRPTILLGASCSSKSAIMREFLKRQDPDIHLHTSFSYGTTGKTISGSLQPILQKCSRGLYNVTANICIDDLHAPRVDAYGSQEAVEYLKMLIERQEIIDLTNTWKHFDNFFLFGAMTWNAGTAKTNQRFLSLFSIFFTEALNSNQIKLVFSEILKFHTSELHHDVRNQVPDLVLITNKIIKVLPINLPLVPSRTHYTFNCYEIARVIDGLFSLDPSLYKTANQVVRLWRNELLRSVADKLTSEEDRQQIDTLIKKELYKVTQEEFVSPVMSNPIIFGDLRKALLRTKEERSYEDLLDYQALHDILLSFLFQYKDEYGVLDVALIAETMEHLLKIHRVLRMAGGNMLLVSPRCYGKLTLTKLASFIAEHHLHIIESDLGYGVQSFIGDIKQVLEIVGFKNFPTVLFISDKNIHDGYLTVINSLMATGSAPWIYSDAEMTNIHNFFYDTAVQLNLSPNRLECFNIFVNNCKKYLHIVLGLDESIYKREELNFKFKHYPALLKYATMNWILPVARQSLIHVATMSLKDQKSIPRRFKKNLAKCMALVHENSSSSYRLNGIHNDNMNFKKLTTFVLYFVEMFQKQSEENKTKNQWLQKAVDCYYHCINSLLEQYEKLSMKLGIISKLSGLYLYLVKMNMALSKCVMDKMKLINEINSNIKTLKELLRDFRIKLFRIIDASLRNFIAARKELLKISNEDLENFRKPVCPIKSVRHINLALCALITNDKVEVSEAQKLMREPDFINMLRRVHSKSVSPKTMDFVRSLIKGKETCTCPPVERTYQVFIRYLTSFKEFYDVHKSHQSSFYSMRTTEAYLKRVYKKMLVSVEVVSNMKCKLSRNLKIIPVILDIAHIIKADIPRSRQFIKEVGKLVILFKDEFIRWHAEHKKIISTKLTLLGTSVLISAFVNYLGPLVGNARRKLLHHWKRTLHKLQIPACSKTELTKRLLDIWKIPQWLENGLIRDDFFVQNVILTLGAAKCPLLIDPENQITNKLKRLVESAGKQFFEVSIDNPKFKKVMDSAIKVGATVLITGVYTMTKTLEALINVNGSQEMKFDCEQLLQSEPLRIFLSSGHNYKRIDPVFYYKTTIINSTVNIENLVPQMTNLIYSVEFPAYEQLWLELNEKVNYLNTKLEKQRILLYQNFCLIRDNLLNNTRVKILCRRIHLESVMLLVEFKKAMNEKLLILEDTKRYKTVAIKLAIIYISLNEISVINPLCMHSLNTFLNIIKFAVTIPYRKAKQHIGSRQMIDLVPLAMFKYVIAGFLNEDKLLLAFYLTTRWQFYDQHLTQNKIQYIVRGCTEIVPMSQSMLPWMTDKVWTELTQLETQFPNDFSHLIKSMTNSNYISLWKEWYESEYPELDNAPDEEYNSYRNFRKLLLIKCLRRDRLNPALTAYIKLVAGEGYIRNYSIDLKQIVSWNVYNEPVLFFQHNDANIMKSMLQYASEWRQLKNMCILTIGQKSNKEIIEAYRRASLLECWIVIKNCYLWTEELDEILEIHSALPKSGDKCITCRLWLTTCYTTEMPKELLRRSIKVVVQNQRCLPEIMNEALSTFERDYIQTCGNKHFGILLFALTFVHGVFNVRRKFGKVGWNISYDFGENIYTLCADLIAYYLADLTDLSESCINWDYIKYLLGDVFYGSQTLDYYDYEWIMTYVEDFFDDDLILKDHILWDRYFRKFKFGRHENYDIRDYLNEIKKVPLGNDPEMMGLQKNAIAYYHLEESNYVCETFARIHKENDPDEDIINKQQNFLKRLIYSIRLKVPLPFDTHKLEPDDEYEEISRCDAIFQLELIRFNELIGIMIKDLDELSMAINRGFKSEKELINLANTLYNGQLPKEWIKRSPETSVNLAQWIHHFSQRARQYKEYVTDGIPPVVWLSGLHYPRGYITALLLDFSKVHSLSLSSLSFYTEVVGMQQIQDAYVCKKGEFHFNGLYIENASWDDEENCIVETFKNFRFTEQLPLIKIIPFKRSINDESLLLNKVLVPVYSTPRRKSSREIIFEATLPSCEHQAKWILQGLCLLLNAD</sequence>
<comment type="subcellular location">
    <subcellularLocation>
        <location evidence="1">Cytoplasm</location>
        <location evidence="1">Cytoskeleton</location>
        <location evidence="1">Cilium axoneme</location>
    </subcellularLocation>
</comment>
<dbReference type="Pfam" id="PF12780">
    <property type="entry name" value="AAA_8"/>
    <property type="match status" value="1"/>
</dbReference>
<dbReference type="Gene3D" id="3.10.490.20">
    <property type="match status" value="1"/>
</dbReference>
<evidence type="ECO:0000256" key="3">
    <source>
        <dbReference type="ARBA" id="ARBA00022490"/>
    </source>
</evidence>
<dbReference type="Pfam" id="PF18198">
    <property type="entry name" value="AAA_lid_11"/>
    <property type="match status" value="1"/>
</dbReference>
<dbReference type="Pfam" id="PF03028">
    <property type="entry name" value="Dynein_heavy"/>
    <property type="match status" value="1"/>
</dbReference>
<accession>T1I777</accession>
<dbReference type="Pfam" id="PF17852">
    <property type="entry name" value="Dynein_AAA_lid"/>
    <property type="match status" value="1"/>
</dbReference>
<dbReference type="Gene3D" id="1.10.8.720">
    <property type="entry name" value="Region D6 of dynein motor"/>
    <property type="match status" value="1"/>
</dbReference>
<dbReference type="HOGENOM" id="CLU_223997_0_0_1"/>
<dbReference type="InterPro" id="IPR004273">
    <property type="entry name" value="Dynein_heavy_D6_P-loop"/>
</dbReference>
<dbReference type="EnsemblMetazoa" id="RPRC012149-RA">
    <property type="protein sequence ID" value="RPRC012149-PA"/>
    <property type="gene ID" value="RPRC012149"/>
</dbReference>
<keyword evidence="9" id="KW-0969">Cilium</keyword>
<dbReference type="InterPro" id="IPR042219">
    <property type="entry name" value="AAA_lid_11_sf"/>
</dbReference>
<feature type="domain" description="Dynein heavy chain ATP-binding dynein motor region" evidence="17">
    <location>
        <begin position="3084"/>
        <end position="3285"/>
    </location>
</feature>
<dbReference type="InterPro" id="IPR035699">
    <property type="entry name" value="AAA_6"/>
</dbReference>
<dbReference type="InParanoid" id="T1I777"/>
<dbReference type="InterPro" id="IPR024317">
    <property type="entry name" value="Dynein_heavy_chain_D4_dom"/>
</dbReference>
<feature type="domain" description="Dynein heavy chain AAA lid" evidence="20">
    <location>
        <begin position="3696"/>
        <end position="3840"/>
    </location>
</feature>
<reference evidence="22" key="1">
    <citation type="submission" date="2015-05" db="UniProtKB">
        <authorList>
            <consortium name="EnsemblMetazoa"/>
        </authorList>
    </citation>
    <scope>IDENTIFICATION</scope>
</reference>
<feature type="domain" description="Dynein heavy chain hydrolytic ATP-binding dynein motor region" evidence="15">
    <location>
        <begin position="1479"/>
        <end position="1797"/>
    </location>
</feature>
<dbReference type="Gene3D" id="1.10.287.2620">
    <property type="match status" value="1"/>
</dbReference>
<dbReference type="eggNOG" id="KOG3595">
    <property type="taxonomic scope" value="Eukaryota"/>
</dbReference>
<dbReference type="Gene3D" id="1.20.58.1120">
    <property type="match status" value="1"/>
</dbReference>
<dbReference type="InterPro" id="IPR042222">
    <property type="entry name" value="Dynein_2_N"/>
</dbReference>
<evidence type="ECO:0000313" key="22">
    <source>
        <dbReference type="EnsemblMetazoa" id="RPRC012149-PA"/>
    </source>
</evidence>
<dbReference type="InterPro" id="IPR027417">
    <property type="entry name" value="P-loop_NTPase"/>
</dbReference>
<evidence type="ECO:0000259" key="19">
    <source>
        <dbReference type="Pfam" id="PF17857"/>
    </source>
</evidence>
<dbReference type="Pfam" id="PF12781">
    <property type="entry name" value="AAA_9"/>
    <property type="match status" value="1"/>
</dbReference>
<dbReference type="InterPro" id="IPR013602">
    <property type="entry name" value="Dynein_heavy_linker"/>
</dbReference>
<dbReference type="Gene3D" id="1.10.472.130">
    <property type="match status" value="1"/>
</dbReference>
<evidence type="ECO:0000259" key="15">
    <source>
        <dbReference type="Pfam" id="PF12774"/>
    </source>
</evidence>
<evidence type="ECO:0000259" key="21">
    <source>
        <dbReference type="Pfam" id="PF18199"/>
    </source>
</evidence>
<dbReference type="PANTHER" id="PTHR22878">
    <property type="entry name" value="DYNEIN HEAVY CHAIN 6, AXONEMAL-LIKE-RELATED"/>
    <property type="match status" value="1"/>
</dbReference>
<evidence type="ECO:0000256" key="8">
    <source>
        <dbReference type="ARBA" id="ARBA00023054"/>
    </source>
</evidence>
<dbReference type="VEuPathDB" id="VectorBase:RPRC012149"/>
<dbReference type="Pfam" id="PF12775">
    <property type="entry name" value="AAA_7"/>
    <property type="match status" value="1"/>
</dbReference>
<dbReference type="GO" id="GO:0007018">
    <property type="term" value="P:microtubule-based movement"/>
    <property type="evidence" value="ECO:0007669"/>
    <property type="project" value="InterPro"/>
</dbReference>
<dbReference type="Gene3D" id="1.20.920.60">
    <property type="match status" value="1"/>
</dbReference>
<feature type="domain" description="Dynein heavy chain AAA module D4" evidence="16">
    <location>
        <begin position="2454"/>
        <end position="2686"/>
    </location>
</feature>
<dbReference type="Gene3D" id="3.40.50.300">
    <property type="entry name" value="P-loop containing nucleotide triphosphate hydrolases"/>
    <property type="match status" value="5"/>
</dbReference>
<feature type="domain" description="Dynein heavy chain linker" evidence="14">
    <location>
        <begin position="946"/>
        <end position="1346"/>
    </location>
</feature>
<dbReference type="InterPro" id="IPR041466">
    <property type="entry name" value="Dynein_AAA5_ext"/>
</dbReference>
<keyword evidence="23" id="KW-1185">Reference proteome</keyword>
<keyword evidence="7" id="KW-0243">Dynein</keyword>
<evidence type="ECO:0000256" key="12">
    <source>
        <dbReference type="ARBA" id="ARBA00023273"/>
    </source>
</evidence>
<keyword evidence="6" id="KW-0067">ATP-binding</keyword>
<evidence type="ECO:0000256" key="7">
    <source>
        <dbReference type="ARBA" id="ARBA00023017"/>
    </source>
</evidence>
<evidence type="ECO:0000259" key="14">
    <source>
        <dbReference type="Pfam" id="PF08393"/>
    </source>
</evidence>
<dbReference type="Pfam" id="PF17857">
    <property type="entry name" value="AAA_lid_1"/>
    <property type="match status" value="1"/>
</dbReference>
<evidence type="ECO:0000259" key="17">
    <source>
        <dbReference type="Pfam" id="PF12781"/>
    </source>
</evidence>
<dbReference type="InterPro" id="IPR043157">
    <property type="entry name" value="Dynein_AAA1S"/>
</dbReference>
<dbReference type="Gene3D" id="1.10.8.710">
    <property type="match status" value="1"/>
</dbReference>
<proteinExistence type="inferred from homology"/>
<dbReference type="EMBL" id="ACPB03001752">
    <property type="status" value="NOT_ANNOTATED_CDS"/>
    <property type="molecule type" value="Genomic_DNA"/>
</dbReference>
<evidence type="ECO:0000259" key="18">
    <source>
        <dbReference type="Pfam" id="PF17852"/>
    </source>
</evidence>
<evidence type="ECO:0000256" key="11">
    <source>
        <dbReference type="ARBA" id="ARBA00023212"/>
    </source>
</evidence>
<dbReference type="GO" id="GO:0005930">
    <property type="term" value="C:axoneme"/>
    <property type="evidence" value="ECO:0007669"/>
    <property type="project" value="UniProtKB-SubCell"/>
</dbReference>
<evidence type="ECO:0000259" key="16">
    <source>
        <dbReference type="Pfam" id="PF12780"/>
    </source>
</evidence>
<dbReference type="STRING" id="13249.T1I777"/>
<feature type="domain" description="Dynein heavy chain AAA 5 extension" evidence="18">
    <location>
        <begin position="1951"/>
        <end position="2099"/>
    </location>
</feature>
<protein>
    <submittedName>
        <fullName evidence="22">Uncharacterized protein</fullName>
    </submittedName>
</protein>
<keyword evidence="11" id="KW-0206">Cytoskeleton</keyword>
<evidence type="ECO:0000259" key="20">
    <source>
        <dbReference type="Pfam" id="PF18198"/>
    </source>
</evidence>
<dbReference type="SUPFAM" id="SSF52540">
    <property type="entry name" value="P-loop containing nucleoside triphosphate hydrolases"/>
    <property type="match status" value="2"/>
</dbReference>
<dbReference type="InterPro" id="IPR042228">
    <property type="entry name" value="Dynein_linker_3"/>
</dbReference>
<evidence type="ECO:0000256" key="10">
    <source>
        <dbReference type="ARBA" id="ARBA00023175"/>
    </source>
</evidence>
<dbReference type="Pfam" id="PF18199">
    <property type="entry name" value="Dynein_C"/>
    <property type="match status" value="1"/>
</dbReference>
<dbReference type="InterPro" id="IPR041658">
    <property type="entry name" value="AAA_lid_11"/>
</dbReference>
<dbReference type="Proteomes" id="UP000015103">
    <property type="component" value="Unassembled WGS sequence"/>
</dbReference>
<dbReference type="Gene3D" id="1.20.1270.280">
    <property type="match status" value="1"/>
</dbReference>
<dbReference type="InterPro" id="IPR041589">
    <property type="entry name" value="DNAH3_AAA_lid_1"/>
</dbReference>
<comment type="similarity">
    <text evidence="2">Belongs to the dynein heavy chain family.</text>
</comment>
<feature type="domain" description="Dynein heavy chain C-terminal" evidence="21">
    <location>
        <begin position="3848"/>
        <end position="4148"/>
    </location>
</feature>
<dbReference type="GO" id="GO:0005874">
    <property type="term" value="C:microtubule"/>
    <property type="evidence" value="ECO:0007669"/>
    <property type="project" value="UniProtKB-KW"/>
</dbReference>
<name>T1I777_RHOPR</name>
<evidence type="ECO:0000256" key="1">
    <source>
        <dbReference type="ARBA" id="ARBA00004430"/>
    </source>
</evidence>
<dbReference type="Gene3D" id="1.20.140.100">
    <property type="entry name" value="Dynein heavy chain, N-terminal domain 2"/>
    <property type="match status" value="1"/>
</dbReference>
<dbReference type="EMBL" id="ACPB03001751">
    <property type="status" value="NOT_ANNOTATED_CDS"/>
    <property type="molecule type" value="Genomic_DNA"/>
</dbReference>
<dbReference type="Gene3D" id="3.20.180.20">
    <property type="entry name" value="Dynein heavy chain, N-terminal domain 2"/>
    <property type="match status" value="1"/>
</dbReference>
<dbReference type="GO" id="GO:0051959">
    <property type="term" value="F:dynein light intermediate chain binding"/>
    <property type="evidence" value="ECO:0007669"/>
    <property type="project" value="InterPro"/>
</dbReference>
<feature type="domain" description="Dynein heavy chain region D6 P-loop" evidence="13">
    <location>
        <begin position="3549"/>
        <end position="3662"/>
    </location>
</feature>
<evidence type="ECO:0000256" key="6">
    <source>
        <dbReference type="ARBA" id="ARBA00022840"/>
    </source>
</evidence>
<dbReference type="InterPro" id="IPR026983">
    <property type="entry name" value="DHC"/>
</dbReference>
<keyword evidence="10" id="KW-0505">Motor protein</keyword>
<dbReference type="Pfam" id="PF12774">
    <property type="entry name" value="AAA_6"/>
    <property type="match status" value="1"/>
</dbReference>
<dbReference type="GO" id="GO:0005524">
    <property type="term" value="F:ATP binding"/>
    <property type="evidence" value="ECO:0007669"/>
    <property type="project" value="UniProtKB-KW"/>
</dbReference>
<keyword evidence="5" id="KW-0547">Nucleotide-binding</keyword>
<dbReference type="GO" id="GO:0030286">
    <property type="term" value="C:dynein complex"/>
    <property type="evidence" value="ECO:0007669"/>
    <property type="project" value="UniProtKB-KW"/>
</dbReference>
<dbReference type="InterPro" id="IPR041228">
    <property type="entry name" value="Dynein_C"/>
</dbReference>
<dbReference type="PANTHER" id="PTHR22878:SF63">
    <property type="entry name" value="DYNEIN AXONEMAL HEAVY CHAIN 10"/>
    <property type="match status" value="1"/>
</dbReference>
<evidence type="ECO:0000313" key="23">
    <source>
        <dbReference type="Proteomes" id="UP000015103"/>
    </source>
</evidence>
<keyword evidence="12" id="KW-0966">Cell projection</keyword>
<dbReference type="Gene3D" id="1.20.920.20">
    <property type="match status" value="1"/>
</dbReference>
<evidence type="ECO:0000256" key="9">
    <source>
        <dbReference type="ARBA" id="ARBA00023069"/>
    </source>
</evidence>
<feature type="domain" description="Dynein heavy chain 3 AAA+ lid" evidence="19">
    <location>
        <begin position="2328"/>
        <end position="2394"/>
    </location>
</feature>
<evidence type="ECO:0000256" key="5">
    <source>
        <dbReference type="ARBA" id="ARBA00022741"/>
    </source>
</evidence>
<dbReference type="GO" id="GO:0008569">
    <property type="term" value="F:minus-end-directed microtubule motor activity"/>
    <property type="evidence" value="ECO:0007669"/>
    <property type="project" value="InterPro"/>
</dbReference>
<evidence type="ECO:0000256" key="4">
    <source>
        <dbReference type="ARBA" id="ARBA00022701"/>
    </source>
</evidence>
<dbReference type="InterPro" id="IPR035706">
    <property type="entry name" value="AAA_9"/>
</dbReference>
<dbReference type="Gene3D" id="1.10.8.1220">
    <property type="match status" value="1"/>
</dbReference>
<dbReference type="Pfam" id="PF08393">
    <property type="entry name" value="DHC_N2"/>
    <property type="match status" value="1"/>
</dbReference>
<dbReference type="InterPro" id="IPR043160">
    <property type="entry name" value="Dynein_C_barrel"/>
</dbReference>
<keyword evidence="8" id="KW-0175">Coiled coil</keyword>
<evidence type="ECO:0000256" key="2">
    <source>
        <dbReference type="ARBA" id="ARBA00008887"/>
    </source>
</evidence>
<dbReference type="GO" id="GO:0045505">
    <property type="term" value="F:dynein intermediate chain binding"/>
    <property type="evidence" value="ECO:0007669"/>
    <property type="project" value="InterPro"/>
</dbReference>
<dbReference type="Gene3D" id="1.20.920.30">
    <property type="match status" value="1"/>
</dbReference>